<dbReference type="GeneID" id="25990851"/>
<accession>J6F7P4</accession>
<dbReference type="VEuPathDB" id="FungiDB:A1Q1_07339"/>
<evidence type="ECO:0000313" key="4">
    <source>
        <dbReference type="Proteomes" id="UP000002748"/>
    </source>
</evidence>
<feature type="region of interest" description="Disordered" evidence="1">
    <location>
        <begin position="361"/>
        <end position="405"/>
    </location>
</feature>
<feature type="compositionally biased region" description="Basic and acidic residues" evidence="1">
    <location>
        <begin position="312"/>
        <end position="324"/>
    </location>
</feature>
<protein>
    <recommendedName>
        <fullName evidence="2">BRCT domain-containing protein</fullName>
    </recommendedName>
</protein>
<gene>
    <name evidence="3" type="ORF">A1Q1_07339</name>
</gene>
<dbReference type="KEGG" id="tasa:A1Q1_07339"/>
<sequence length="691" mass="77109">MPGPTGGVFRGLSFFVHQHHRPTHHFAADCDMITSNGGTLVTSPLLAAYVLVDIPFERTAPEQRKFYIHQRRLDSSLSNWDRWSRDWTWTLDELMGLAADQRLVCAPGNTDTDDQSDDEDKIVEDDDNDDDEVSDIAAVVEDGEILPISCTRSSVASKLVVQRCWLKECIKAGRVLDHDCGWYVECVEGWQYPEWDKPRPEENTIATSEDQSRWTWGVRVDEYGFGFGWRKEPVTQPTPASPPAPSPPRQRAGTPPWCVPPMRVNASSRSVSTPSKPTSRDPKTSPWRFRELDGYRVPWSERDSAFSRARREKPQDDMRPDLRTGPDFGRPRSPGRLFRSAAWDAQRQPLSVSAFHMGRAPDCHRADRDYSRGGGVSGGRKQYKVKGKRITSSSKPSASSTLKKTAPAKSSVSQIFCAAEPLVFMDFSGARDGLVARIKRHGGRMGESKEADYVILRTQPGQTRNSTFLSAIRGERHPRKPGSSVVAKEWIDKCISAGKLLDCGPYLVTAGPELPRASAVPMTPMIATSPPPEARKRIRPVTPDPHYPKDSTPHPPTPPGRLPPTPPSAVENTLESTLAYDDGLINLDYDDGEEMLIDLDVHLNIPSHYDWSKTPQIELPPTVLSTHIDAVRILISELTIWDGEGTKAECLNRIKQKGLLEAEELYGTYRSVINERVPGLDYSSGTKRTRV</sequence>
<feature type="compositionally biased region" description="Polar residues" evidence="1">
    <location>
        <begin position="265"/>
        <end position="277"/>
    </location>
</feature>
<feature type="region of interest" description="Disordered" evidence="1">
    <location>
        <begin position="522"/>
        <end position="569"/>
    </location>
</feature>
<dbReference type="InterPro" id="IPR001357">
    <property type="entry name" value="BRCT_dom"/>
</dbReference>
<dbReference type="Proteomes" id="UP000002748">
    <property type="component" value="Unassembled WGS sequence"/>
</dbReference>
<feature type="region of interest" description="Disordered" evidence="1">
    <location>
        <begin position="230"/>
        <end position="287"/>
    </location>
</feature>
<feature type="domain" description="BRCT" evidence="2">
    <location>
        <begin position="431"/>
        <end position="508"/>
    </location>
</feature>
<dbReference type="HOGENOM" id="CLU_398597_0_0_1"/>
<dbReference type="EMBL" id="ALBS01000057">
    <property type="protein sequence ID" value="EJT51367.1"/>
    <property type="molecule type" value="Genomic_DNA"/>
</dbReference>
<reference evidence="3 4" key="1">
    <citation type="journal article" date="2012" name="Eukaryot. Cell">
        <title>Draft genome sequence of CBS 2479, the standard type strain of Trichosporon asahii.</title>
        <authorList>
            <person name="Yang R.Y."/>
            <person name="Li H.T."/>
            <person name="Zhu H."/>
            <person name="Zhou G.P."/>
            <person name="Wang M."/>
            <person name="Wang L."/>
        </authorList>
    </citation>
    <scope>NUCLEOTIDE SEQUENCE [LARGE SCALE GENOMIC DNA]</scope>
    <source>
        <strain evidence="4">ATCC 90039 / CBS 2479 / JCM 2466 / KCTC 7840 / NCYC 2677 / UAMH 7654</strain>
    </source>
</reference>
<feature type="compositionally biased region" description="Low complexity" evidence="1">
    <location>
        <begin position="391"/>
        <end position="405"/>
    </location>
</feature>
<feature type="compositionally biased region" description="Acidic residues" evidence="1">
    <location>
        <begin position="111"/>
        <end position="130"/>
    </location>
</feature>
<dbReference type="Gene3D" id="3.40.50.10190">
    <property type="entry name" value="BRCT domain"/>
    <property type="match status" value="1"/>
</dbReference>
<organism evidence="3 4">
    <name type="scientific">Trichosporon asahii var. asahii (strain ATCC 90039 / CBS 2479 / JCM 2466 / KCTC 7840 / NBRC 103889/ NCYC 2677 / UAMH 7654)</name>
    <name type="common">Yeast</name>
    <dbReference type="NCBI Taxonomy" id="1186058"/>
    <lineage>
        <taxon>Eukaryota</taxon>
        <taxon>Fungi</taxon>
        <taxon>Dikarya</taxon>
        <taxon>Basidiomycota</taxon>
        <taxon>Agaricomycotina</taxon>
        <taxon>Tremellomycetes</taxon>
        <taxon>Trichosporonales</taxon>
        <taxon>Trichosporonaceae</taxon>
        <taxon>Trichosporon</taxon>
    </lineage>
</organism>
<feature type="compositionally biased region" description="Basic and acidic residues" evidence="1">
    <location>
        <begin position="278"/>
        <end position="287"/>
    </location>
</feature>
<evidence type="ECO:0000259" key="2">
    <source>
        <dbReference type="PROSITE" id="PS50172"/>
    </source>
</evidence>
<dbReference type="InterPro" id="IPR036420">
    <property type="entry name" value="BRCT_dom_sf"/>
</dbReference>
<dbReference type="SUPFAM" id="SSF52113">
    <property type="entry name" value="BRCT domain"/>
    <property type="match status" value="1"/>
</dbReference>
<feature type="compositionally biased region" description="Pro residues" evidence="1">
    <location>
        <begin position="239"/>
        <end position="248"/>
    </location>
</feature>
<feature type="region of interest" description="Disordered" evidence="1">
    <location>
        <begin position="303"/>
        <end position="334"/>
    </location>
</feature>
<dbReference type="RefSeq" id="XP_014183050.1">
    <property type="nucleotide sequence ID" value="XM_014327575.1"/>
</dbReference>
<evidence type="ECO:0000256" key="1">
    <source>
        <dbReference type="SAM" id="MobiDB-lite"/>
    </source>
</evidence>
<dbReference type="AlphaFoldDB" id="J6F7P4"/>
<name>J6F7P4_TRIAS</name>
<feature type="region of interest" description="Disordered" evidence="1">
    <location>
        <begin position="106"/>
        <end position="130"/>
    </location>
</feature>
<proteinExistence type="predicted"/>
<evidence type="ECO:0000313" key="3">
    <source>
        <dbReference type="EMBL" id="EJT51367.1"/>
    </source>
</evidence>
<dbReference type="PROSITE" id="PS50172">
    <property type="entry name" value="BRCT"/>
    <property type="match status" value="1"/>
</dbReference>
<comment type="caution">
    <text evidence="3">The sequence shown here is derived from an EMBL/GenBank/DDBJ whole genome shotgun (WGS) entry which is preliminary data.</text>
</comment>
<feature type="compositionally biased region" description="Basic and acidic residues" evidence="1">
    <location>
        <begin position="361"/>
        <end position="371"/>
    </location>
</feature>
<feature type="compositionally biased region" description="Pro residues" evidence="1">
    <location>
        <begin position="553"/>
        <end position="567"/>
    </location>
</feature>